<dbReference type="PANTHER" id="PTHR11080:SF2">
    <property type="entry name" value="LD05707P"/>
    <property type="match status" value="1"/>
</dbReference>
<organism evidence="9 10">
    <name type="scientific">Acuticoccus mangrovi</name>
    <dbReference type="NCBI Taxonomy" id="2796142"/>
    <lineage>
        <taxon>Bacteria</taxon>
        <taxon>Pseudomonadati</taxon>
        <taxon>Pseudomonadota</taxon>
        <taxon>Alphaproteobacteria</taxon>
        <taxon>Hyphomicrobiales</taxon>
        <taxon>Amorphaceae</taxon>
        <taxon>Acuticoccus</taxon>
    </lineage>
</organism>
<accession>A0A934IIM0</accession>
<comment type="pathway">
    <text evidence="5">Cofactor biosynthesis; nicotinate biosynthesis; nicotinate from nicotinamide: step 1/1.</text>
</comment>
<feature type="domain" description="Isochorismatase-like" evidence="8">
    <location>
        <begin position="10"/>
        <end position="195"/>
    </location>
</feature>
<evidence type="ECO:0000259" key="8">
    <source>
        <dbReference type="Pfam" id="PF00857"/>
    </source>
</evidence>
<dbReference type="RefSeq" id="WP_198880276.1">
    <property type="nucleotide sequence ID" value="NZ_JAEKJA010000001.1"/>
</dbReference>
<dbReference type="Proteomes" id="UP000609531">
    <property type="component" value="Unassembled WGS sequence"/>
</dbReference>
<dbReference type="EC" id="3.5.1.19" evidence="6"/>
<evidence type="ECO:0000256" key="1">
    <source>
        <dbReference type="ARBA" id="ARBA00006336"/>
    </source>
</evidence>
<evidence type="ECO:0000256" key="7">
    <source>
        <dbReference type="ARBA" id="ARBA00043224"/>
    </source>
</evidence>
<evidence type="ECO:0000256" key="5">
    <source>
        <dbReference type="ARBA" id="ARBA00037900"/>
    </source>
</evidence>
<dbReference type="Gene3D" id="3.40.50.850">
    <property type="entry name" value="Isochorismatase-like"/>
    <property type="match status" value="1"/>
</dbReference>
<dbReference type="SUPFAM" id="SSF52499">
    <property type="entry name" value="Isochorismatase-like hydrolases"/>
    <property type="match status" value="1"/>
</dbReference>
<evidence type="ECO:0000256" key="2">
    <source>
        <dbReference type="ARBA" id="ARBA00022642"/>
    </source>
</evidence>
<keyword evidence="4" id="KW-0378">Hydrolase</keyword>
<dbReference type="AlphaFoldDB" id="A0A934IIM0"/>
<evidence type="ECO:0000313" key="9">
    <source>
        <dbReference type="EMBL" id="MBJ3774392.1"/>
    </source>
</evidence>
<reference evidence="9" key="1">
    <citation type="submission" date="2020-12" db="EMBL/GenBank/DDBJ databases">
        <title>Bacterial taxonomy.</title>
        <authorList>
            <person name="Pan X."/>
        </authorList>
    </citation>
    <scope>NUCLEOTIDE SEQUENCE</scope>
    <source>
        <strain evidence="9">B2012</strain>
    </source>
</reference>
<comment type="similarity">
    <text evidence="1">Belongs to the isochorismatase family.</text>
</comment>
<dbReference type="InterPro" id="IPR000868">
    <property type="entry name" value="Isochorismatase-like_dom"/>
</dbReference>
<dbReference type="Pfam" id="PF00857">
    <property type="entry name" value="Isochorismatase"/>
    <property type="match status" value="1"/>
</dbReference>
<keyword evidence="10" id="KW-1185">Reference proteome</keyword>
<comment type="caution">
    <text evidence="9">The sequence shown here is derived from an EMBL/GenBank/DDBJ whole genome shotgun (WGS) entry which is preliminary data.</text>
</comment>
<dbReference type="PANTHER" id="PTHR11080">
    <property type="entry name" value="PYRAZINAMIDASE/NICOTINAMIDASE"/>
    <property type="match status" value="1"/>
</dbReference>
<dbReference type="GO" id="GO:0019363">
    <property type="term" value="P:pyridine nucleotide biosynthetic process"/>
    <property type="evidence" value="ECO:0007669"/>
    <property type="project" value="UniProtKB-KW"/>
</dbReference>
<protein>
    <recommendedName>
        <fullName evidence="6">nicotinamidase</fullName>
        <ecNumber evidence="6">3.5.1.19</ecNumber>
    </recommendedName>
    <alternativeName>
        <fullName evidence="7">Nicotinamide deamidase</fullName>
    </alternativeName>
</protein>
<dbReference type="CDD" id="cd01011">
    <property type="entry name" value="nicotinamidase"/>
    <property type="match status" value="1"/>
</dbReference>
<dbReference type="EMBL" id="JAEKJA010000001">
    <property type="protein sequence ID" value="MBJ3774392.1"/>
    <property type="molecule type" value="Genomic_DNA"/>
</dbReference>
<evidence type="ECO:0000256" key="6">
    <source>
        <dbReference type="ARBA" id="ARBA00039017"/>
    </source>
</evidence>
<evidence type="ECO:0000256" key="4">
    <source>
        <dbReference type="ARBA" id="ARBA00022801"/>
    </source>
</evidence>
<sequence>MLPTPGPRDVLVVVDMQNDFCEGGALAVSGGNALVAPINAVAARFDTVVLTQDWHPAGHSSFASSHAGRDPFTTIEMPYGPQILWPDHCIWDTHGAAFHRDLHIPHTRLVVRKGWDHPVDSYSAFFENDGVTPTGLAGALREWDAERVILCGLALDFCVGWSALDARRLGFSVMLVEPLSAAIDVDGSLAAIRTACDDAGVVRILE</sequence>
<proteinExistence type="inferred from homology"/>
<dbReference type="GO" id="GO:0008936">
    <property type="term" value="F:nicotinamidase activity"/>
    <property type="evidence" value="ECO:0007669"/>
    <property type="project" value="UniProtKB-EC"/>
</dbReference>
<dbReference type="InterPro" id="IPR036380">
    <property type="entry name" value="Isochorismatase-like_sf"/>
</dbReference>
<gene>
    <name evidence="9" type="ORF">JCR33_01755</name>
</gene>
<dbReference type="InterPro" id="IPR052347">
    <property type="entry name" value="Isochorismatase_Nicotinamidase"/>
</dbReference>
<keyword evidence="3" id="KW-0479">Metal-binding</keyword>
<keyword evidence="2" id="KW-0662">Pyridine nucleotide biosynthesis</keyword>
<evidence type="ECO:0000256" key="3">
    <source>
        <dbReference type="ARBA" id="ARBA00022723"/>
    </source>
</evidence>
<name>A0A934IIM0_9HYPH</name>
<evidence type="ECO:0000313" key="10">
    <source>
        <dbReference type="Proteomes" id="UP000609531"/>
    </source>
</evidence>
<dbReference type="GO" id="GO:0046872">
    <property type="term" value="F:metal ion binding"/>
    <property type="evidence" value="ECO:0007669"/>
    <property type="project" value="UniProtKB-KW"/>
</dbReference>